<reference evidence="2 3" key="1">
    <citation type="journal article" date="2024" name="Science">
        <title>Giant polyketide synthase enzymes in the biosynthesis of giant marine polyether toxins.</title>
        <authorList>
            <person name="Fallon T.R."/>
            <person name="Shende V.V."/>
            <person name="Wierzbicki I.H."/>
            <person name="Pendleton A.L."/>
            <person name="Watervoot N.F."/>
            <person name="Auber R.P."/>
            <person name="Gonzalez D.J."/>
            <person name="Wisecaver J.H."/>
            <person name="Moore B.S."/>
        </authorList>
    </citation>
    <scope>NUCLEOTIDE SEQUENCE [LARGE SCALE GENOMIC DNA]</scope>
    <source>
        <strain evidence="2 3">12B1</strain>
    </source>
</reference>
<feature type="region of interest" description="Disordered" evidence="1">
    <location>
        <begin position="451"/>
        <end position="470"/>
    </location>
</feature>
<dbReference type="PANTHER" id="PTHR42180">
    <property type="entry name" value="HOMOLOGY DOMAIN-CONTAINING PROTEIN,PUTATIVE-RELATED"/>
    <property type="match status" value="1"/>
</dbReference>
<evidence type="ECO:0000313" key="2">
    <source>
        <dbReference type="EMBL" id="KAL1519378.1"/>
    </source>
</evidence>
<dbReference type="Gene3D" id="1.10.418.10">
    <property type="entry name" value="Calponin-like domain"/>
    <property type="match status" value="1"/>
</dbReference>
<feature type="region of interest" description="Disordered" evidence="1">
    <location>
        <begin position="542"/>
        <end position="605"/>
    </location>
</feature>
<feature type="region of interest" description="Disordered" evidence="1">
    <location>
        <begin position="392"/>
        <end position="425"/>
    </location>
</feature>
<dbReference type="EMBL" id="JBGBPQ010000009">
    <property type="protein sequence ID" value="KAL1519378.1"/>
    <property type="molecule type" value="Genomic_DNA"/>
</dbReference>
<comment type="caution">
    <text evidence="2">The sequence shown here is derived from an EMBL/GenBank/DDBJ whole genome shotgun (WGS) entry which is preliminary data.</text>
</comment>
<evidence type="ECO:0008006" key="4">
    <source>
        <dbReference type="Google" id="ProtNLM"/>
    </source>
</evidence>
<dbReference type="InterPro" id="IPR036872">
    <property type="entry name" value="CH_dom_sf"/>
</dbReference>
<feature type="region of interest" description="Disordered" evidence="1">
    <location>
        <begin position="151"/>
        <end position="209"/>
    </location>
</feature>
<gene>
    <name evidence="2" type="ORF">AB1Y20_022904</name>
</gene>
<dbReference type="SUPFAM" id="SSF47576">
    <property type="entry name" value="Calponin-homology domain, CH-domain"/>
    <property type="match status" value="1"/>
</dbReference>
<feature type="region of interest" description="Disordered" evidence="1">
    <location>
        <begin position="477"/>
        <end position="500"/>
    </location>
</feature>
<proteinExistence type="predicted"/>
<protein>
    <recommendedName>
        <fullName evidence="4">Calponin-homology (CH) domain-containing protein</fullName>
    </recommendedName>
</protein>
<feature type="compositionally biased region" description="Polar residues" evidence="1">
    <location>
        <begin position="551"/>
        <end position="560"/>
    </location>
</feature>
<keyword evidence="3" id="KW-1185">Reference proteome</keyword>
<sequence>MHLVGKTELLAWVRQVSSMQCTRLENLRSGVVLIAVLLNIFPRLNERRFRINWNPRFAHEEHLNWDTLSHMLRHIKLPSELIDREGLQACRFRPVYNLLVVLYFLKNVSVDSKFTADFSHPIDTSLANFLQSRAAVETMIAGGCIPLSSGNNLSSGSTPSKPEQVAPPRNADARAAAVPEVKNESCPPAQNRSTPAPADFDGNTMPEADQAASGSCIRIGAADSHAAVAATCSNIEQGLMQEGENALAWDKEVERMGASLQAWGIPRKDSASESPVRKDSVVNAALSFHAGFWELHKVTERTSQQCSELAAKLALASQATEQAKAIAEHSINRCNHLLQMHKTQMATLREQMSRYASAAAVRNAPVATLAPSRAASTPARVRGVYVEEPEAETGSSVYYVDSNSEESASEEEPRPRGARQLNGNRVFPRGAAVDEARAVIASGARVELPRHCKGTVPRRTTHAPPTAARGVYYVEPFDESSDSGEQTPSSNKNEEHSMQPLHHLQRCANASGDKGLERSTSRSIPNSVSTRPGVYYVEMSSSSDDAAMDSNSELIPSSRSKVYYVEPSTESSLGDSEADELPSSEGKPSEDLSMPTISMGLMPGGVTAKSRTYYVEDLSDDDPQS</sequence>
<dbReference type="PANTHER" id="PTHR42180:SF4">
    <property type="entry name" value="CALPONIN-HOMOLOGY (CH) DOMAIN-CONTAINING PROTEIN"/>
    <property type="match status" value="1"/>
</dbReference>
<evidence type="ECO:0000313" key="3">
    <source>
        <dbReference type="Proteomes" id="UP001515480"/>
    </source>
</evidence>
<evidence type="ECO:0000256" key="1">
    <source>
        <dbReference type="SAM" id="MobiDB-lite"/>
    </source>
</evidence>
<name>A0AB34JDG4_PRYPA</name>
<organism evidence="2 3">
    <name type="scientific">Prymnesium parvum</name>
    <name type="common">Toxic golden alga</name>
    <dbReference type="NCBI Taxonomy" id="97485"/>
    <lineage>
        <taxon>Eukaryota</taxon>
        <taxon>Haptista</taxon>
        <taxon>Haptophyta</taxon>
        <taxon>Prymnesiophyceae</taxon>
        <taxon>Prymnesiales</taxon>
        <taxon>Prymnesiaceae</taxon>
        <taxon>Prymnesium</taxon>
    </lineage>
</organism>
<accession>A0AB34JDG4</accession>
<dbReference type="Proteomes" id="UP001515480">
    <property type="component" value="Unassembled WGS sequence"/>
</dbReference>
<feature type="compositionally biased region" description="Low complexity" evidence="1">
    <location>
        <begin position="166"/>
        <end position="179"/>
    </location>
</feature>
<dbReference type="AlphaFoldDB" id="A0AB34JDG4"/>